<dbReference type="SUPFAM" id="SSF48371">
    <property type="entry name" value="ARM repeat"/>
    <property type="match status" value="1"/>
</dbReference>
<dbReference type="Gene3D" id="2.60.40.1230">
    <property type="match status" value="1"/>
</dbReference>
<evidence type="ECO:0000313" key="9">
    <source>
        <dbReference type="EMBL" id="KAG6503227.1"/>
    </source>
</evidence>
<keyword evidence="4" id="KW-0653">Protein transport</keyword>
<keyword evidence="6" id="KW-0472">Membrane</keyword>
<dbReference type="InterPro" id="IPR016024">
    <property type="entry name" value="ARM-type_fold"/>
</dbReference>
<dbReference type="EMBL" id="JACMSC010000010">
    <property type="protein sequence ID" value="KAG6503227.1"/>
    <property type="molecule type" value="Genomic_DNA"/>
</dbReference>
<feature type="region of interest" description="Disordered" evidence="7">
    <location>
        <begin position="246"/>
        <end position="272"/>
    </location>
</feature>
<name>A0A8J5GUS6_ZINOF</name>
<dbReference type="Pfam" id="PF02883">
    <property type="entry name" value="Alpha_adaptinC2"/>
    <property type="match status" value="1"/>
</dbReference>
<evidence type="ECO:0000256" key="5">
    <source>
        <dbReference type="ARBA" id="ARBA00023034"/>
    </source>
</evidence>
<protein>
    <recommendedName>
        <fullName evidence="8">GAE domain-containing protein</fullName>
    </recommendedName>
</protein>
<comment type="subcellular location">
    <subcellularLocation>
        <location evidence="1">Endomembrane system</location>
    </subcellularLocation>
    <subcellularLocation>
        <location evidence="2">Golgi apparatus</location>
    </subcellularLocation>
</comment>
<evidence type="ECO:0000256" key="2">
    <source>
        <dbReference type="ARBA" id="ARBA00004555"/>
    </source>
</evidence>
<dbReference type="GO" id="GO:0030117">
    <property type="term" value="C:membrane coat"/>
    <property type="evidence" value="ECO:0007669"/>
    <property type="project" value="InterPro"/>
</dbReference>
<evidence type="ECO:0000256" key="4">
    <source>
        <dbReference type="ARBA" id="ARBA00022927"/>
    </source>
</evidence>
<sequence>MDSDASIRKRALELVYLLVNDINVKPLTKELIDYLEVVDHDFKGDLTAKICSIVEKFSQEKKWYIDQMFKVLSLAGNYVKDNVWHALIVVISNAPDLQGYSVRSLYKAFYTSPEQVSLVRVTVWCIGEYGEMLVNNIGVLEVEEPMTVTESDAVDVLEARLISHSSDTATRSMSLIALLKLSSRFPPTSGRVKEIITVHKGSFVLELQQRAIEFNSIIQRHQNIKSSLVERMPVLDESTVIVKRAGPSQASISTEKSNQQPPSGTSLKLPNGVAKPAAAPLVDLLDLSSDDTPVSAPTSNDFLHDLLGIDLTNSSSGRLGADDLYLSRNVGYMHLTCHAGLLKRVPKQVSYIGRDGLGGTGVGDEIKNGLGIAPASGTDILMDLLSIGTPPVQSNTSPEISSDKGLSLITKPASNSVHVVDLLDGLTSNGYLPEVHIPVYSSITAFQSSTLKITFSFTKQPDKPQVTQILATFINLSFDAYTDFVFQAAVPKFVKLHLDPASSNHLPSNGNGAVTQTVTVTNGQHGQWKN</sequence>
<accession>A0A8J5GUS6</accession>
<evidence type="ECO:0000256" key="3">
    <source>
        <dbReference type="ARBA" id="ARBA00022448"/>
    </source>
</evidence>
<evidence type="ECO:0000313" key="11">
    <source>
        <dbReference type="Proteomes" id="UP000734854"/>
    </source>
</evidence>
<dbReference type="PROSITE" id="PS50180">
    <property type="entry name" value="GAE"/>
    <property type="match status" value="1"/>
</dbReference>
<dbReference type="Pfam" id="PF01602">
    <property type="entry name" value="Adaptin_N"/>
    <property type="match status" value="1"/>
</dbReference>
<evidence type="ECO:0000256" key="7">
    <source>
        <dbReference type="SAM" id="MobiDB-lite"/>
    </source>
</evidence>
<evidence type="ECO:0000256" key="1">
    <source>
        <dbReference type="ARBA" id="ARBA00004308"/>
    </source>
</evidence>
<comment type="caution">
    <text evidence="10">The sequence shown here is derived from an EMBL/GenBank/DDBJ whole genome shotgun (WGS) entry which is preliminary data.</text>
</comment>
<dbReference type="InterPro" id="IPR008152">
    <property type="entry name" value="Clathrin_a/b/g-adaptin_app_Ig"/>
</dbReference>
<keyword evidence="11" id="KW-1185">Reference proteome</keyword>
<dbReference type="InterPro" id="IPR002553">
    <property type="entry name" value="Clathrin/coatomer_adapt-like_N"/>
</dbReference>
<dbReference type="InterPro" id="IPR050840">
    <property type="entry name" value="Adaptor_Complx_Large_Subunit"/>
</dbReference>
<dbReference type="InterPro" id="IPR008153">
    <property type="entry name" value="GAE_dom"/>
</dbReference>
<feature type="domain" description="GAE" evidence="8">
    <location>
        <begin position="438"/>
        <end position="530"/>
    </location>
</feature>
<reference evidence="10 11" key="1">
    <citation type="submission" date="2020-08" db="EMBL/GenBank/DDBJ databases">
        <title>Plant Genome Project.</title>
        <authorList>
            <person name="Zhang R.-G."/>
        </authorList>
    </citation>
    <scope>NUCLEOTIDE SEQUENCE [LARGE SCALE GENOMIC DNA]</scope>
    <source>
        <tissue evidence="10">Rhizome</tissue>
    </source>
</reference>
<evidence type="ECO:0000259" key="8">
    <source>
        <dbReference type="PROSITE" id="PS50180"/>
    </source>
</evidence>
<dbReference type="PANTHER" id="PTHR22780">
    <property type="entry name" value="ADAPTIN, ALPHA/GAMMA/EPSILON"/>
    <property type="match status" value="1"/>
</dbReference>
<evidence type="ECO:0000313" key="10">
    <source>
        <dbReference type="EMBL" id="KAG6506623.1"/>
    </source>
</evidence>
<dbReference type="Proteomes" id="UP000734854">
    <property type="component" value="Unassembled WGS sequence"/>
</dbReference>
<feature type="compositionally biased region" description="Polar residues" evidence="7">
    <location>
        <begin position="248"/>
        <end position="268"/>
    </location>
</feature>
<dbReference type="InterPro" id="IPR011989">
    <property type="entry name" value="ARM-like"/>
</dbReference>
<organism evidence="10 11">
    <name type="scientific">Zingiber officinale</name>
    <name type="common">Ginger</name>
    <name type="synonym">Amomum zingiber</name>
    <dbReference type="NCBI Taxonomy" id="94328"/>
    <lineage>
        <taxon>Eukaryota</taxon>
        <taxon>Viridiplantae</taxon>
        <taxon>Streptophyta</taxon>
        <taxon>Embryophyta</taxon>
        <taxon>Tracheophyta</taxon>
        <taxon>Spermatophyta</taxon>
        <taxon>Magnoliopsida</taxon>
        <taxon>Liliopsida</taxon>
        <taxon>Zingiberales</taxon>
        <taxon>Zingiberaceae</taxon>
        <taxon>Zingiber</taxon>
    </lineage>
</organism>
<dbReference type="InterPro" id="IPR013041">
    <property type="entry name" value="Clathrin_app_Ig-like_sf"/>
</dbReference>
<evidence type="ECO:0000256" key="6">
    <source>
        <dbReference type="ARBA" id="ARBA00023136"/>
    </source>
</evidence>
<dbReference type="GO" id="GO:0005794">
    <property type="term" value="C:Golgi apparatus"/>
    <property type="evidence" value="ECO:0007669"/>
    <property type="project" value="UniProtKB-SubCell"/>
</dbReference>
<dbReference type="SMART" id="SM00809">
    <property type="entry name" value="Alpha_adaptinC2"/>
    <property type="match status" value="1"/>
</dbReference>
<dbReference type="SUPFAM" id="SSF49348">
    <property type="entry name" value="Clathrin adaptor appendage domain"/>
    <property type="match status" value="1"/>
</dbReference>
<keyword evidence="3" id="KW-0813">Transport</keyword>
<keyword evidence="5" id="KW-0333">Golgi apparatus</keyword>
<dbReference type="GO" id="GO:0016192">
    <property type="term" value="P:vesicle-mediated transport"/>
    <property type="evidence" value="ECO:0007669"/>
    <property type="project" value="InterPro"/>
</dbReference>
<proteinExistence type="predicted"/>
<dbReference type="Gene3D" id="1.25.10.10">
    <property type="entry name" value="Leucine-rich Repeat Variant"/>
    <property type="match status" value="1"/>
</dbReference>
<dbReference type="GO" id="GO:0006886">
    <property type="term" value="P:intracellular protein transport"/>
    <property type="evidence" value="ECO:0007669"/>
    <property type="project" value="InterPro"/>
</dbReference>
<gene>
    <name evidence="10" type="ORF">ZIOFF_031950</name>
    <name evidence="9" type="ORF">ZIOFF_035538</name>
</gene>
<dbReference type="EMBL" id="JACMSC010000009">
    <property type="protein sequence ID" value="KAG6506623.1"/>
    <property type="molecule type" value="Genomic_DNA"/>
</dbReference>
<dbReference type="AlphaFoldDB" id="A0A8J5GUS6"/>